<dbReference type="PANTHER" id="PTHR43883">
    <property type="entry name" value="SLR0207 PROTEIN"/>
    <property type="match status" value="1"/>
</dbReference>
<dbReference type="Pfam" id="PF09414">
    <property type="entry name" value="RNA_ligase"/>
    <property type="match status" value="1"/>
</dbReference>
<accession>A0A5Q6PE55</accession>
<proteinExistence type="predicted"/>
<dbReference type="InterPro" id="IPR021122">
    <property type="entry name" value="RNA_ligase_dom_REL/Rnl2"/>
</dbReference>
<comment type="caution">
    <text evidence="2">The sequence shown here is derived from an EMBL/GenBank/DDBJ whole genome shotgun (WGS) entry which is preliminary data.</text>
</comment>
<protein>
    <submittedName>
        <fullName evidence="2">2'-5' RNA ligase</fullName>
    </submittedName>
</protein>
<dbReference type="Proteomes" id="UP000323225">
    <property type="component" value="Unassembled WGS sequence"/>
</dbReference>
<organism evidence="2 3">
    <name type="scientific">Vibrio cholerae</name>
    <dbReference type="NCBI Taxonomy" id="666"/>
    <lineage>
        <taxon>Bacteria</taxon>
        <taxon>Pseudomonadati</taxon>
        <taxon>Pseudomonadota</taxon>
        <taxon>Gammaproteobacteria</taxon>
        <taxon>Vibrionales</taxon>
        <taxon>Vibrionaceae</taxon>
        <taxon>Vibrio</taxon>
    </lineage>
</organism>
<dbReference type="GO" id="GO:0016874">
    <property type="term" value="F:ligase activity"/>
    <property type="evidence" value="ECO:0007669"/>
    <property type="project" value="UniProtKB-KW"/>
</dbReference>
<dbReference type="Gene3D" id="3.30.470.30">
    <property type="entry name" value="DNA ligase/mRNA capping enzyme"/>
    <property type="match status" value="1"/>
</dbReference>
<dbReference type="EMBL" id="VUAA01000027">
    <property type="protein sequence ID" value="KAA1253133.1"/>
    <property type="molecule type" value="Genomic_DNA"/>
</dbReference>
<dbReference type="PANTHER" id="PTHR43883:SF1">
    <property type="entry name" value="GLUCONOKINASE"/>
    <property type="match status" value="1"/>
</dbReference>
<dbReference type="InterPro" id="IPR052732">
    <property type="entry name" value="Cell-binding_unc_protein"/>
</dbReference>
<feature type="domain" description="RNA ligase" evidence="1">
    <location>
        <begin position="36"/>
        <end position="189"/>
    </location>
</feature>
<reference evidence="2 3" key="1">
    <citation type="submission" date="2019-09" db="EMBL/GenBank/DDBJ databases">
        <authorList>
            <person name="Kritzky A."/>
            <person name="Schelkanova E.Y."/>
            <person name="Alkhova Z.V."/>
            <person name="Smirnova N.I."/>
        </authorList>
    </citation>
    <scope>NUCLEOTIDE SEQUENCE [LARGE SCALE GENOMIC DNA]</scope>
    <source>
        <strain evidence="2 3">M1526</strain>
    </source>
</reference>
<sequence length="212" mass="24980">MEILKPKYPRTYHLPFSEAVFNDDKLADDFSMMEGEEVCVSIKKDGQCTTFTSDYIHARSAEMNSHESSAWVKQLHARIRYMMNPNHRVCGENLYAKHSIHYKNLPDYFMCFNTWDRDTNMCHSWDETVEICESLGLTTVEVVYRGIFDMDKIKTIFQNLDKEKEEGIVVRLARGFHYDEFQKCVMKAVRKGHVQTDQHWSHQKVVPNELVQ</sequence>
<dbReference type="SUPFAM" id="SSF56091">
    <property type="entry name" value="DNA ligase/mRNA capping enzyme, catalytic domain"/>
    <property type="match status" value="1"/>
</dbReference>
<keyword evidence="2" id="KW-0436">Ligase</keyword>
<dbReference type="AlphaFoldDB" id="A0A5Q6PE55"/>
<evidence type="ECO:0000313" key="3">
    <source>
        <dbReference type="Proteomes" id="UP000323225"/>
    </source>
</evidence>
<gene>
    <name evidence="2" type="ORF">F0M16_19035</name>
</gene>
<evidence type="ECO:0000313" key="2">
    <source>
        <dbReference type="EMBL" id="KAA1253133.1"/>
    </source>
</evidence>
<name>A0A5Q6PE55_VIBCL</name>
<evidence type="ECO:0000259" key="1">
    <source>
        <dbReference type="Pfam" id="PF09414"/>
    </source>
</evidence>